<feature type="compositionally biased region" description="Basic and acidic residues" evidence="5">
    <location>
        <begin position="793"/>
        <end position="807"/>
    </location>
</feature>
<keyword evidence="3 4" id="KW-0862">Zinc</keyword>
<dbReference type="Proteomes" id="UP000694546">
    <property type="component" value="Chromosome 9"/>
</dbReference>
<evidence type="ECO:0000256" key="1">
    <source>
        <dbReference type="ARBA" id="ARBA00022723"/>
    </source>
</evidence>
<dbReference type="GO" id="GO:0008270">
    <property type="term" value="F:zinc ion binding"/>
    <property type="evidence" value="ECO:0007669"/>
    <property type="project" value="UniProtKB-KW"/>
</dbReference>
<feature type="compositionally biased region" description="Low complexity" evidence="5">
    <location>
        <begin position="1"/>
        <end position="14"/>
    </location>
</feature>
<reference evidence="7" key="1">
    <citation type="submission" date="2025-08" db="UniProtKB">
        <authorList>
            <consortium name="Ensembl"/>
        </authorList>
    </citation>
    <scope>IDENTIFICATION</scope>
</reference>
<dbReference type="Pfam" id="PF18044">
    <property type="entry name" value="zf-CCCH_4"/>
    <property type="match status" value="1"/>
</dbReference>
<feature type="compositionally biased region" description="Basic and acidic residues" evidence="5">
    <location>
        <begin position="127"/>
        <end position="143"/>
    </location>
</feature>
<dbReference type="InterPro" id="IPR052647">
    <property type="entry name" value="Zinc_finger_CCCH-type"/>
</dbReference>
<feature type="compositionally biased region" description="Pro residues" evidence="5">
    <location>
        <begin position="533"/>
        <end position="543"/>
    </location>
</feature>
<dbReference type="InterPro" id="IPR000571">
    <property type="entry name" value="Znf_CCCH"/>
</dbReference>
<name>A0A8C5F8P7_GADMO</name>
<dbReference type="PANTHER" id="PTHR46582">
    <property type="entry name" value="ZINC FINGER CCCH DOMAIN-CONTAINING PROTEIN 18"/>
    <property type="match status" value="1"/>
</dbReference>
<sequence length="1003" mass="111615">MDTPESPTQSPQSPEEQEKGCSDSELLDSPDEEGRVISDNELVDDEDNGELEEEEEEDIQQLASVGRDSELEDEDEVVPEFVSDPDDDDEPIGEGGTGSGMMGAAEEAKRRTEEDEEDARRRRRAAVAREMKEDTASASRELDEHELDYDEEVPEEPSAPPAAEDEDEEEEGKVEQGDGEHAEDKLRSIRKREKKPILPPSPRDGPSRRAGDHKGPERGRRDSFKKKDEDDGEMDEGEIDDDDLEEGEVKDPMDRKIRPRPICRFFVKGNCTWGMNCRFIHPGVNDKGNYSLITKPDLFSPNGAPPGAPHPLLPNNPWGAPPVEELPPPPPPVEPPVESAWERGLRHAKEVLKKATIRKEQEPDFEEKRFNVTIGEDEREFDKENDFFRERNYRIIRDEMDFREPIYPGEPYADPYYDYEMEALWRGGQYENFRVQYTEAPPLPYHYTERERERDPRDRNRDRDHERDHRERERRQREREREREKERLRRKEEWDRDRLKREEKDRPPRVRPPREPREKKEEDIKMKVRPEPHSPVPPRPLEPLPKKDTMTPTMRRPDEWKDPWRRSKSPRRRQPMGSPPRGRRRHRPSGSSVTMSHSSRSSSRSSSFTGSGSSHSRSRSSSFSSYSSHSSHHSSISGRGGGGGGGPVGPGAVPGGAPGSAPAAVGGGVVEGRPPAPREPGKPPGPREGRRKERQQHPPRRSSINNGVMKAFVCASFPPAPPRSLSVSSVSSVSSATSGTSSSVRSADSEDMYADLASPVSSASSRSPTPGQPGGGHPAPPGGGHPAHPGGPLKKDEPFREDRRKMDPSGMPPRGGNFMPRMGPGNRGGHHMHHMPGNMGPPGNYGGSGSHKDIKLTLLNKQGDRGNRKRYMPSDKERPGSPLSKRMAMSPGRGRDRRMPGRPMFPPRMDRPRGPGPRPMPPQGDRKRPLSPPTKSSGKGPSTPSGKQAAPGPGPSSGSGPGSGSGSGSGKPSNTLSRREELLKQLKAVEDAIARKRAKIPAK</sequence>
<feature type="compositionally biased region" description="Low complexity" evidence="5">
    <location>
        <begin position="757"/>
        <end position="769"/>
    </location>
</feature>
<dbReference type="GO" id="GO:0071011">
    <property type="term" value="C:precatalytic spliceosome"/>
    <property type="evidence" value="ECO:0007669"/>
    <property type="project" value="TreeGrafter"/>
</dbReference>
<feature type="compositionally biased region" description="Low complexity" evidence="5">
    <location>
        <begin position="933"/>
        <end position="951"/>
    </location>
</feature>
<reference evidence="7" key="2">
    <citation type="submission" date="2025-09" db="UniProtKB">
        <authorList>
            <consortium name="Ensembl"/>
        </authorList>
    </citation>
    <scope>IDENTIFICATION</scope>
</reference>
<dbReference type="PROSITE" id="PS50103">
    <property type="entry name" value="ZF_C3H1"/>
    <property type="match status" value="1"/>
</dbReference>
<organism evidence="7 8">
    <name type="scientific">Gadus morhua</name>
    <name type="common">Atlantic cod</name>
    <dbReference type="NCBI Taxonomy" id="8049"/>
    <lineage>
        <taxon>Eukaryota</taxon>
        <taxon>Metazoa</taxon>
        <taxon>Chordata</taxon>
        <taxon>Craniata</taxon>
        <taxon>Vertebrata</taxon>
        <taxon>Euteleostomi</taxon>
        <taxon>Actinopterygii</taxon>
        <taxon>Neopterygii</taxon>
        <taxon>Teleostei</taxon>
        <taxon>Neoteleostei</taxon>
        <taxon>Acanthomorphata</taxon>
        <taxon>Zeiogadaria</taxon>
        <taxon>Gadariae</taxon>
        <taxon>Gadiformes</taxon>
        <taxon>Gadoidei</taxon>
        <taxon>Gadidae</taxon>
        <taxon>Gadus</taxon>
    </lineage>
</organism>
<feature type="compositionally biased region" description="Acidic residues" evidence="5">
    <location>
        <begin position="230"/>
        <end position="246"/>
    </location>
</feature>
<dbReference type="Ensembl" id="ENSGMOT00000016977.2">
    <property type="protein sequence ID" value="ENSGMOP00000016559.2"/>
    <property type="gene ID" value="ENSGMOG00000015433.2"/>
</dbReference>
<dbReference type="PANTHER" id="PTHR46582:SF1">
    <property type="entry name" value="ZINC FINGER CCCH DOMAIN-CONTAINING PROTEIN 18"/>
    <property type="match status" value="1"/>
</dbReference>
<evidence type="ECO:0000256" key="3">
    <source>
        <dbReference type="ARBA" id="ARBA00022833"/>
    </source>
</evidence>
<feature type="compositionally biased region" description="Pro residues" evidence="5">
    <location>
        <begin position="303"/>
        <end position="314"/>
    </location>
</feature>
<dbReference type="InterPro" id="IPR041367">
    <property type="entry name" value="Znf-CCCH_4"/>
</dbReference>
<feature type="compositionally biased region" description="Basic and acidic residues" evidence="5">
    <location>
        <begin position="205"/>
        <end position="229"/>
    </location>
</feature>
<feature type="compositionally biased region" description="Gly residues" evidence="5">
    <location>
        <begin position="955"/>
        <end position="969"/>
    </location>
</feature>
<feature type="region of interest" description="Disordered" evidence="5">
    <location>
        <begin position="301"/>
        <end position="322"/>
    </location>
</feature>
<feature type="compositionally biased region" description="Basic and acidic residues" evidence="5">
    <location>
        <begin position="679"/>
        <end position="691"/>
    </location>
</feature>
<feature type="compositionally biased region" description="Acidic residues" evidence="5">
    <location>
        <begin position="163"/>
        <end position="172"/>
    </location>
</feature>
<accession>A0A8C5F8P7</accession>
<evidence type="ECO:0000313" key="7">
    <source>
        <dbReference type="Ensembl" id="ENSGMOP00000016559.2"/>
    </source>
</evidence>
<evidence type="ECO:0000256" key="5">
    <source>
        <dbReference type="SAM" id="MobiDB-lite"/>
    </source>
</evidence>
<keyword evidence="1 4" id="KW-0479">Metal-binding</keyword>
<dbReference type="InterPro" id="IPR036855">
    <property type="entry name" value="Znf_CCCH_sf"/>
</dbReference>
<evidence type="ECO:0000256" key="2">
    <source>
        <dbReference type="ARBA" id="ARBA00022771"/>
    </source>
</evidence>
<feature type="region of interest" description="Disordered" evidence="5">
    <location>
        <begin position="1"/>
        <end position="258"/>
    </location>
</feature>
<feature type="compositionally biased region" description="Basic and acidic residues" evidence="5">
    <location>
        <begin position="247"/>
        <end position="256"/>
    </location>
</feature>
<feature type="compositionally biased region" description="Basic and acidic residues" evidence="5">
    <location>
        <begin position="173"/>
        <end position="187"/>
    </location>
</feature>
<dbReference type="Gene3D" id="4.10.1000.10">
    <property type="entry name" value="Zinc finger, CCCH-type"/>
    <property type="match status" value="1"/>
</dbReference>
<evidence type="ECO:0000259" key="6">
    <source>
        <dbReference type="PROSITE" id="PS50103"/>
    </source>
</evidence>
<evidence type="ECO:0000313" key="8">
    <source>
        <dbReference type="Proteomes" id="UP000694546"/>
    </source>
</evidence>
<dbReference type="GeneTree" id="ENSGT00730000111190"/>
<gene>
    <name evidence="7" type="primary">zc3h18</name>
</gene>
<protein>
    <submittedName>
        <fullName evidence="7">Zinc finger CCCH-type containing 18</fullName>
    </submittedName>
</protein>
<feature type="compositionally biased region" description="Acidic residues" evidence="5">
    <location>
        <begin position="144"/>
        <end position="155"/>
    </location>
</feature>
<dbReference type="SUPFAM" id="SSF90229">
    <property type="entry name" value="CCCH zinc finger"/>
    <property type="match status" value="1"/>
</dbReference>
<dbReference type="SMART" id="SM00356">
    <property type="entry name" value="ZnF_C3H1"/>
    <property type="match status" value="1"/>
</dbReference>
<feature type="compositionally biased region" description="Acidic residues" evidence="5">
    <location>
        <begin position="41"/>
        <end position="59"/>
    </location>
</feature>
<feature type="compositionally biased region" description="Basic and acidic residues" evidence="5">
    <location>
        <begin position="862"/>
        <end position="879"/>
    </location>
</feature>
<feature type="zinc finger region" description="C3H1-type" evidence="4">
    <location>
        <begin position="257"/>
        <end position="284"/>
    </location>
</feature>
<proteinExistence type="predicted"/>
<keyword evidence="8" id="KW-1185">Reference proteome</keyword>
<dbReference type="GO" id="GO:0003723">
    <property type="term" value="F:RNA binding"/>
    <property type="evidence" value="ECO:0007669"/>
    <property type="project" value="TreeGrafter"/>
</dbReference>
<feature type="compositionally biased region" description="Low complexity" evidence="5">
    <location>
        <begin position="723"/>
        <end position="746"/>
    </location>
</feature>
<feature type="compositionally biased region" description="Acidic residues" evidence="5">
    <location>
        <begin position="70"/>
        <end position="92"/>
    </location>
</feature>
<feature type="compositionally biased region" description="Basic and acidic residues" evidence="5">
    <location>
        <begin position="447"/>
        <end position="532"/>
    </location>
</feature>
<feature type="compositionally biased region" description="Basic and acidic residues" evidence="5">
    <location>
        <begin position="544"/>
        <end position="565"/>
    </location>
</feature>
<feature type="compositionally biased region" description="Low complexity" evidence="5">
    <location>
        <begin position="589"/>
        <end position="637"/>
    </location>
</feature>
<evidence type="ECO:0000256" key="4">
    <source>
        <dbReference type="PROSITE-ProRule" id="PRU00723"/>
    </source>
</evidence>
<feature type="compositionally biased region" description="Gly residues" evidence="5">
    <location>
        <begin position="638"/>
        <end position="658"/>
    </location>
</feature>
<dbReference type="AlphaFoldDB" id="A0A8C5F8P7"/>
<feature type="domain" description="C3H1-type" evidence="6">
    <location>
        <begin position="257"/>
        <end position="284"/>
    </location>
</feature>
<feature type="region of interest" description="Disordered" evidence="5">
    <location>
        <begin position="439"/>
        <end position="980"/>
    </location>
</feature>
<keyword evidence="2 4" id="KW-0863">Zinc-finger</keyword>